<organism evidence="1 2">
    <name type="scientific">Deinococcus rufus</name>
    <dbReference type="NCBI Taxonomy" id="2136097"/>
    <lineage>
        <taxon>Bacteria</taxon>
        <taxon>Thermotogati</taxon>
        <taxon>Deinococcota</taxon>
        <taxon>Deinococci</taxon>
        <taxon>Deinococcales</taxon>
        <taxon>Deinococcaceae</taxon>
        <taxon>Deinococcus</taxon>
    </lineage>
</organism>
<comment type="caution">
    <text evidence="1">The sequence shown here is derived from an EMBL/GenBank/DDBJ whole genome shotgun (WGS) entry which is preliminary data.</text>
</comment>
<evidence type="ECO:0000313" key="1">
    <source>
        <dbReference type="EMBL" id="MFC3832554.1"/>
    </source>
</evidence>
<dbReference type="EMBL" id="JBHRZG010000006">
    <property type="protein sequence ID" value="MFC3832554.1"/>
    <property type="molecule type" value="Genomic_DNA"/>
</dbReference>
<proteinExistence type="predicted"/>
<protein>
    <submittedName>
        <fullName evidence="1">Uncharacterized protein</fullName>
    </submittedName>
</protein>
<accession>A0ABV7Z8U9</accession>
<reference evidence="2" key="1">
    <citation type="journal article" date="2019" name="Int. J. Syst. Evol. Microbiol.">
        <title>The Global Catalogue of Microorganisms (GCM) 10K type strain sequencing project: providing services to taxonomists for standard genome sequencing and annotation.</title>
        <authorList>
            <consortium name="The Broad Institute Genomics Platform"/>
            <consortium name="The Broad Institute Genome Sequencing Center for Infectious Disease"/>
            <person name="Wu L."/>
            <person name="Ma J."/>
        </authorList>
    </citation>
    <scope>NUCLEOTIDE SEQUENCE [LARGE SCALE GENOMIC DNA]</scope>
    <source>
        <strain evidence="2">CCTCC AB 2017081</strain>
    </source>
</reference>
<dbReference type="RefSeq" id="WP_322474074.1">
    <property type="nucleotide sequence ID" value="NZ_JBHRZG010000006.1"/>
</dbReference>
<evidence type="ECO:0000313" key="2">
    <source>
        <dbReference type="Proteomes" id="UP001595803"/>
    </source>
</evidence>
<sequence length="128" mass="14801">MTISFEDALDELLREGFVYFPAAQRHIHAHKDLECASLTFGIGYGLGMFDDLTWWMRENFRLFPVGSCKSCDSYDLYIGEDDQLYAIDGAWYCYVYRVGQNVRDGLEGIAAGQLEERRKLIRPVREVD</sequence>
<dbReference type="Proteomes" id="UP001595803">
    <property type="component" value="Unassembled WGS sequence"/>
</dbReference>
<gene>
    <name evidence="1" type="ORF">ACFOSB_06755</name>
</gene>
<keyword evidence="2" id="KW-1185">Reference proteome</keyword>
<name>A0ABV7Z8U9_9DEIO</name>